<evidence type="ECO:0000313" key="3">
    <source>
        <dbReference type="Proteomes" id="UP000463939"/>
    </source>
</evidence>
<dbReference type="PROSITE" id="PS50206">
    <property type="entry name" value="RHODANESE_3"/>
    <property type="match status" value="1"/>
</dbReference>
<dbReference type="CDD" id="cd00158">
    <property type="entry name" value="RHOD"/>
    <property type="match status" value="1"/>
</dbReference>
<dbReference type="AlphaFoldDB" id="A0A809RKC6"/>
<dbReference type="SMART" id="SM00450">
    <property type="entry name" value="RHOD"/>
    <property type="match status" value="1"/>
</dbReference>
<dbReference type="InterPro" id="IPR036873">
    <property type="entry name" value="Rhodanese-like_dom_sf"/>
</dbReference>
<dbReference type="SUPFAM" id="SSF52821">
    <property type="entry name" value="Rhodanese/Cell cycle control phosphatase"/>
    <property type="match status" value="1"/>
</dbReference>
<proteinExistence type="predicted"/>
<evidence type="ECO:0000313" key="2">
    <source>
        <dbReference type="EMBL" id="BBP02026.1"/>
    </source>
</evidence>
<dbReference type="InterPro" id="IPR001763">
    <property type="entry name" value="Rhodanese-like_dom"/>
</dbReference>
<dbReference type="Gene3D" id="3.40.250.10">
    <property type="entry name" value="Rhodanese-like domain"/>
    <property type="match status" value="1"/>
</dbReference>
<dbReference type="InterPro" id="IPR050229">
    <property type="entry name" value="GlpE_sulfurtransferase"/>
</dbReference>
<dbReference type="KEGG" id="sniv:SFSGTM_27340"/>
<feature type="domain" description="Rhodanese" evidence="1">
    <location>
        <begin position="17"/>
        <end position="105"/>
    </location>
</feature>
<dbReference type="Proteomes" id="UP000463939">
    <property type="component" value="Chromosome"/>
</dbReference>
<dbReference type="EMBL" id="AP021881">
    <property type="protein sequence ID" value="BBP02026.1"/>
    <property type="molecule type" value="Genomic_DNA"/>
</dbReference>
<gene>
    <name evidence="2" type="ORF">SFSGTM_27340</name>
</gene>
<keyword evidence="3" id="KW-1185">Reference proteome</keyword>
<dbReference type="RefSeq" id="WP_162085725.1">
    <property type="nucleotide sequence ID" value="NZ_AP021881.1"/>
</dbReference>
<evidence type="ECO:0000259" key="1">
    <source>
        <dbReference type="PROSITE" id="PS50206"/>
    </source>
</evidence>
<organism evidence="2 3">
    <name type="scientific">Sulfuriferula nivalis</name>
    <dbReference type="NCBI Taxonomy" id="2675298"/>
    <lineage>
        <taxon>Bacteria</taxon>
        <taxon>Pseudomonadati</taxon>
        <taxon>Pseudomonadota</taxon>
        <taxon>Betaproteobacteria</taxon>
        <taxon>Nitrosomonadales</taxon>
        <taxon>Sulfuricellaceae</taxon>
        <taxon>Sulfuriferula</taxon>
    </lineage>
</organism>
<reference evidence="3" key="1">
    <citation type="submission" date="2019-11" db="EMBL/GenBank/DDBJ databases">
        <title>Isolation and characterization of a novel species in the genus Sulfuriferula.</title>
        <authorList>
            <person name="Mochizuki J."/>
            <person name="Kojima H."/>
            <person name="Fukui M."/>
        </authorList>
    </citation>
    <scope>NUCLEOTIDE SEQUENCE [LARGE SCALE GENOMIC DNA]</scope>
    <source>
        <strain evidence="3">SGTM</strain>
    </source>
</reference>
<name>A0A809RKC6_9PROT</name>
<dbReference type="PANTHER" id="PTHR43031:SF1">
    <property type="entry name" value="PYRIDINE NUCLEOTIDE-DISULPHIDE OXIDOREDUCTASE"/>
    <property type="match status" value="1"/>
</dbReference>
<protein>
    <recommendedName>
        <fullName evidence="1">Rhodanese domain-containing protein</fullName>
    </recommendedName>
</protein>
<dbReference type="Pfam" id="PF00581">
    <property type="entry name" value="Rhodanese"/>
    <property type="match status" value="1"/>
</dbReference>
<dbReference type="PANTHER" id="PTHR43031">
    <property type="entry name" value="FAD-DEPENDENT OXIDOREDUCTASE"/>
    <property type="match status" value="1"/>
</dbReference>
<accession>A0A809RKC6</accession>
<sequence length="106" mass="11260">MYGFKEIDVQGLDDLIAKTGCMLIDVRTDAEVSRGGIEGAIHLPLHLLPLKAQDLPADKAVVFYCQSGGRSAQASAFAASKGLVEVYNLQGGIMGWIRSGRPLSAI</sequence>